<evidence type="ECO:0000313" key="3">
    <source>
        <dbReference type="Proteomes" id="UP000562254"/>
    </source>
</evidence>
<name>A0A840XNF9_9PROT</name>
<comment type="caution">
    <text evidence="2">The sequence shown here is derived from an EMBL/GenBank/DDBJ whole genome shotgun (WGS) entry which is preliminary data.</text>
</comment>
<accession>A0A840XNF9</accession>
<dbReference type="PANTHER" id="PTHR13754">
    <property type="entry name" value="METALLO-BETA-LACTAMASE SUPERFAMILY PROTEIN"/>
    <property type="match status" value="1"/>
</dbReference>
<dbReference type="RefSeq" id="WP_184483243.1">
    <property type="nucleotide sequence ID" value="NZ_JAAEDJ010000231.1"/>
</dbReference>
<keyword evidence="3" id="KW-1185">Reference proteome</keyword>
<proteinExistence type="predicted"/>
<dbReference type="EC" id="2.5.1.105" evidence="2"/>
<dbReference type="PANTHER" id="PTHR13754:SF13">
    <property type="entry name" value="METALLO-BETA-LACTAMASE SUPERFAMILY PROTEIN (AFU_ORTHOLOGUE AFUA_3G07630)"/>
    <property type="match status" value="1"/>
</dbReference>
<dbReference type="Proteomes" id="UP000562254">
    <property type="component" value="Unassembled WGS sequence"/>
</dbReference>
<dbReference type="GO" id="GO:0102041">
    <property type="term" value="F:7,8-dihydropterin-6-yl-methyl-4-(beta-D-ribofuranosyl)aminobenzene 5'-phosphate synthase"/>
    <property type="evidence" value="ECO:0007669"/>
    <property type="project" value="UniProtKB-EC"/>
</dbReference>
<reference evidence="2 3" key="1">
    <citation type="submission" date="2020-08" db="EMBL/GenBank/DDBJ databases">
        <title>Genomic Encyclopedia of Type Strains, Phase IV (KMG-IV): sequencing the most valuable type-strain genomes for metagenomic binning, comparative biology and taxonomic classification.</title>
        <authorList>
            <person name="Goeker M."/>
        </authorList>
    </citation>
    <scope>NUCLEOTIDE SEQUENCE [LARGE SCALE GENOMIC DNA]</scope>
    <source>
        <strain evidence="2 3">DSM 25895</strain>
    </source>
</reference>
<dbReference type="Gene3D" id="3.60.15.10">
    <property type="entry name" value="Ribonuclease Z/Hydroxyacylglutathione hydrolase-like"/>
    <property type="match status" value="1"/>
</dbReference>
<organism evidence="2 3">
    <name type="scientific">Neoroseomonas alkaliterrae</name>
    <dbReference type="NCBI Taxonomy" id="1452450"/>
    <lineage>
        <taxon>Bacteria</taxon>
        <taxon>Pseudomonadati</taxon>
        <taxon>Pseudomonadota</taxon>
        <taxon>Alphaproteobacteria</taxon>
        <taxon>Acetobacterales</taxon>
        <taxon>Acetobacteraceae</taxon>
        <taxon>Neoroseomonas</taxon>
    </lineage>
</organism>
<dbReference type="SUPFAM" id="SSF56281">
    <property type="entry name" value="Metallo-hydrolase/oxidoreductase"/>
    <property type="match status" value="1"/>
</dbReference>
<dbReference type="InterPro" id="IPR052926">
    <property type="entry name" value="Metallo-beta-lactamase_dom"/>
</dbReference>
<keyword evidence="2" id="KW-0808">Transferase</keyword>
<dbReference type="CDD" id="cd07713">
    <property type="entry name" value="DHPS-like_MBL-fold"/>
    <property type="match status" value="1"/>
</dbReference>
<feature type="domain" description="Metallo-beta-lactamase" evidence="1">
    <location>
        <begin position="60"/>
        <end position="134"/>
    </location>
</feature>
<sequence length="327" mass="34872">MQAPPPVDRIEITVLVDNVTDTLSSTPPFVTREWTRLQRMGMKRSSGGAICCANHGLSLVIAVEAGGERRTILFDGGPVDYAVERNGTRLGVPFGAIEAMVLSHGHWDHAGGLPKAIEMVRAANGGRAVPLCLHPGMPRERGSRQPDGGVLPMDRVPAPEGWAAMGAEPIVTTQPLVIAGHVLVSGEIPRVTAYETGLPGQVTRSAEEAPWTADEWLEDERFIAVHLRGKGLVVFSACSHCGIVNVLHEARRLMPGIPLLAVMGGFHLSGANERIIPETVADLGGFGLTWMFPSHCTGWRALNALERAYGEAVVVPGAVGKTFLLEA</sequence>
<dbReference type="InterPro" id="IPR036866">
    <property type="entry name" value="RibonucZ/Hydroxyglut_hydro"/>
</dbReference>
<dbReference type="Pfam" id="PF00753">
    <property type="entry name" value="Lactamase_B"/>
    <property type="match status" value="1"/>
</dbReference>
<dbReference type="InterPro" id="IPR041712">
    <property type="entry name" value="DHPS-like_MBL-fold"/>
</dbReference>
<dbReference type="InterPro" id="IPR001279">
    <property type="entry name" value="Metallo-B-lactamas"/>
</dbReference>
<dbReference type="AlphaFoldDB" id="A0A840XNF9"/>
<evidence type="ECO:0000313" key="2">
    <source>
        <dbReference type="EMBL" id="MBB5689446.1"/>
    </source>
</evidence>
<dbReference type="EMBL" id="JACIJE010000003">
    <property type="protein sequence ID" value="MBB5689446.1"/>
    <property type="molecule type" value="Genomic_DNA"/>
</dbReference>
<evidence type="ECO:0000259" key="1">
    <source>
        <dbReference type="Pfam" id="PF00753"/>
    </source>
</evidence>
<protein>
    <submittedName>
        <fullName evidence="2">7, 8-dihydropterin-6-yl-methyl-4-(Beta-D-ribofuranosyl)aminobenzene 5'-phosphate synthase</fullName>
        <ecNumber evidence="2">2.5.1.105</ecNumber>
    </submittedName>
</protein>
<gene>
    <name evidence="2" type="ORF">FHS88_001571</name>
</gene>